<evidence type="ECO:0000313" key="1">
    <source>
        <dbReference type="EMBL" id="KAF6489864.1"/>
    </source>
</evidence>
<dbReference type="Proteomes" id="UP000550707">
    <property type="component" value="Unassembled WGS sequence"/>
</dbReference>
<gene>
    <name evidence="1" type="ORF">HJG59_010266</name>
</gene>
<reference evidence="1 2" key="1">
    <citation type="journal article" date="2020" name="Nature">
        <title>Six reference-quality genomes reveal evolution of bat adaptations.</title>
        <authorList>
            <person name="Jebb D."/>
            <person name="Huang Z."/>
            <person name="Pippel M."/>
            <person name="Hughes G.M."/>
            <person name="Lavrichenko K."/>
            <person name="Devanna P."/>
            <person name="Winkler S."/>
            <person name="Jermiin L.S."/>
            <person name="Skirmuntt E.C."/>
            <person name="Katzourakis A."/>
            <person name="Burkitt-Gray L."/>
            <person name="Ray D.A."/>
            <person name="Sullivan K.A.M."/>
            <person name="Roscito J.G."/>
            <person name="Kirilenko B.M."/>
            <person name="Davalos L.M."/>
            <person name="Corthals A.P."/>
            <person name="Power M.L."/>
            <person name="Jones G."/>
            <person name="Ransome R.D."/>
            <person name="Dechmann D.K.N."/>
            <person name="Locatelli A.G."/>
            <person name="Puechmaille S.J."/>
            <person name="Fedrigo O."/>
            <person name="Jarvis E.D."/>
            <person name="Hiller M."/>
            <person name="Vernes S.C."/>
            <person name="Myers E.W."/>
            <person name="Teeling E.C."/>
        </authorList>
    </citation>
    <scope>NUCLEOTIDE SEQUENCE [LARGE SCALE GENOMIC DNA]</scope>
    <source>
        <strain evidence="1">MMolMol1</strain>
        <tissue evidence="1">Muscle</tissue>
    </source>
</reference>
<accession>A0A7J8IZ75</accession>
<protein>
    <submittedName>
        <fullName evidence="1">Uncharacterized protein</fullName>
    </submittedName>
</protein>
<dbReference type="InParanoid" id="A0A7J8IZ75"/>
<evidence type="ECO:0000313" key="2">
    <source>
        <dbReference type="Proteomes" id="UP000550707"/>
    </source>
</evidence>
<keyword evidence="2" id="KW-1185">Reference proteome</keyword>
<organism evidence="1 2">
    <name type="scientific">Molossus molossus</name>
    <name type="common">Pallas' mastiff bat</name>
    <name type="synonym">Vespertilio molossus</name>
    <dbReference type="NCBI Taxonomy" id="27622"/>
    <lineage>
        <taxon>Eukaryota</taxon>
        <taxon>Metazoa</taxon>
        <taxon>Chordata</taxon>
        <taxon>Craniata</taxon>
        <taxon>Vertebrata</taxon>
        <taxon>Euteleostomi</taxon>
        <taxon>Mammalia</taxon>
        <taxon>Eutheria</taxon>
        <taxon>Laurasiatheria</taxon>
        <taxon>Chiroptera</taxon>
        <taxon>Yangochiroptera</taxon>
        <taxon>Molossidae</taxon>
        <taxon>Molossus</taxon>
    </lineage>
</organism>
<dbReference type="EMBL" id="JACASF010000003">
    <property type="protein sequence ID" value="KAF6489864.1"/>
    <property type="molecule type" value="Genomic_DNA"/>
</dbReference>
<dbReference type="AlphaFoldDB" id="A0A7J8IZ75"/>
<name>A0A7J8IZ75_MOLMO</name>
<sequence>MCRLSLPSLSWDRTFLQPWEGKLTAGSCWEQSYETHAGGLACTGAAVLWRKRAPEVHLLKTPPAPAPAKAEPCRCRRNCSGPMAALLRPTRKCAVVNLNVFICQEPNPGLFLSLSLSPSHPPTHIVFCYE</sequence>
<comment type="caution">
    <text evidence="1">The sequence shown here is derived from an EMBL/GenBank/DDBJ whole genome shotgun (WGS) entry which is preliminary data.</text>
</comment>
<proteinExistence type="predicted"/>